<evidence type="ECO:0000313" key="5">
    <source>
        <dbReference type="EMBL" id="GLK08139.1"/>
    </source>
</evidence>
<dbReference type="InterPro" id="IPR046373">
    <property type="entry name" value="Acyl-CoA_Oxase/DH_mid-dom_sf"/>
</dbReference>
<dbReference type="Gene3D" id="2.40.110.10">
    <property type="entry name" value="Butyryl-CoA Dehydrogenase, subunit A, domain 2"/>
    <property type="match status" value="1"/>
</dbReference>
<gene>
    <name evidence="5" type="ORF">GCM10017600_15440</name>
</gene>
<dbReference type="CDD" id="cd01159">
    <property type="entry name" value="NcnH"/>
    <property type="match status" value="1"/>
</dbReference>
<accession>A0A9W6MBB5</accession>
<dbReference type="InterPro" id="IPR013107">
    <property type="entry name" value="Acyl-CoA_DH_C"/>
</dbReference>
<comment type="similarity">
    <text evidence="2">Belongs to the HpaH/HsaA monooxygenase family.</text>
</comment>
<dbReference type="Pfam" id="PF02771">
    <property type="entry name" value="Acyl-CoA_dh_N"/>
    <property type="match status" value="1"/>
</dbReference>
<dbReference type="InterPro" id="IPR009100">
    <property type="entry name" value="AcylCoA_DH/oxidase_NM_dom_sf"/>
</dbReference>
<feature type="domain" description="Acyl-CoA dehydrogenase C-terminal" evidence="4">
    <location>
        <begin position="234"/>
        <end position="365"/>
    </location>
</feature>
<dbReference type="GO" id="GO:0033539">
    <property type="term" value="P:fatty acid beta-oxidation using acyl-CoA dehydrogenase"/>
    <property type="evidence" value="ECO:0007669"/>
    <property type="project" value="TreeGrafter"/>
</dbReference>
<evidence type="ECO:0000256" key="1">
    <source>
        <dbReference type="ARBA" id="ARBA00023002"/>
    </source>
</evidence>
<dbReference type="PIRSF" id="PIRSF016578">
    <property type="entry name" value="HsaA"/>
    <property type="match status" value="1"/>
</dbReference>
<dbReference type="Pfam" id="PF08028">
    <property type="entry name" value="Acyl-CoA_dh_2"/>
    <property type="match status" value="1"/>
</dbReference>
<evidence type="ECO:0000259" key="3">
    <source>
        <dbReference type="Pfam" id="PF02771"/>
    </source>
</evidence>
<dbReference type="Proteomes" id="UP001143474">
    <property type="component" value="Unassembled WGS sequence"/>
</dbReference>
<evidence type="ECO:0000256" key="2">
    <source>
        <dbReference type="ARBA" id="ARBA00049661"/>
    </source>
</evidence>
<dbReference type="InterPro" id="IPR036250">
    <property type="entry name" value="AcylCo_DH-like_C"/>
</dbReference>
<dbReference type="GO" id="GO:0050660">
    <property type="term" value="F:flavin adenine dinucleotide binding"/>
    <property type="evidence" value="ECO:0007669"/>
    <property type="project" value="InterPro"/>
</dbReference>
<dbReference type="Gene3D" id="1.20.140.10">
    <property type="entry name" value="Butyryl-CoA Dehydrogenase, subunit A, domain 3"/>
    <property type="match status" value="1"/>
</dbReference>
<comment type="caution">
    <text evidence="5">The sequence shown here is derived from an EMBL/GenBank/DDBJ whole genome shotgun (WGS) entry which is preliminary data.</text>
</comment>
<reference evidence="5" key="1">
    <citation type="journal article" date="2014" name="Int. J. Syst. Evol. Microbiol.">
        <title>Complete genome sequence of Corynebacterium casei LMG S-19264T (=DSM 44701T), isolated from a smear-ripened cheese.</title>
        <authorList>
            <consortium name="US DOE Joint Genome Institute (JGI-PGF)"/>
            <person name="Walter F."/>
            <person name="Albersmeier A."/>
            <person name="Kalinowski J."/>
            <person name="Ruckert C."/>
        </authorList>
    </citation>
    <scope>NUCLEOTIDE SEQUENCE</scope>
    <source>
        <strain evidence="5">VKM Ac-2007</strain>
    </source>
</reference>
<dbReference type="InterPro" id="IPR054617">
    <property type="entry name" value="HsaA"/>
</dbReference>
<dbReference type="SUPFAM" id="SSF47203">
    <property type="entry name" value="Acyl-CoA dehydrogenase C-terminal domain-like"/>
    <property type="match status" value="1"/>
</dbReference>
<dbReference type="PANTHER" id="PTHR48083">
    <property type="entry name" value="MEDIUM-CHAIN SPECIFIC ACYL-COA DEHYDROGENASE, MITOCHONDRIAL-RELATED"/>
    <property type="match status" value="1"/>
</dbReference>
<dbReference type="InterPro" id="IPR050741">
    <property type="entry name" value="Acyl-CoA_dehydrogenase"/>
</dbReference>
<proteinExistence type="inferred from homology"/>
<dbReference type="GO" id="GO:0016712">
    <property type="term" value="F:oxidoreductase activity, acting on paired donors, with incorporation or reduction of molecular oxygen, reduced flavin or flavoprotein as one donor, and incorporation of one atom of oxygen"/>
    <property type="evidence" value="ECO:0007669"/>
    <property type="project" value="TreeGrafter"/>
</dbReference>
<keyword evidence="6" id="KW-1185">Reference proteome</keyword>
<dbReference type="InterPro" id="IPR013786">
    <property type="entry name" value="AcylCoA_DH/ox_N"/>
</dbReference>
<dbReference type="PANTHER" id="PTHR48083:SF19">
    <property type="entry name" value="FLAVIN-DEPENDENT MONOOXYGENASE, OXYGENASE SUBUNIT HSAA"/>
    <property type="match status" value="1"/>
</dbReference>
<reference evidence="5" key="2">
    <citation type="submission" date="2023-01" db="EMBL/GenBank/DDBJ databases">
        <authorList>
            <person name="Sun Q."/>
            <person name="Evtushenko L."/>
        </authorList>
    </citation>
    <scope>NUCLEOTIDE SEQUENCE</scope>
    <source>
        <strain evidence="5">VKM Ac-2007</strain>
    </source>
</reference>
<protein>
    <submittedName>
        <fullName evidence="5">Acyl-CoA dehydrogenase</fullName>
    </submittedName>
</protein>
<name>A0A9W6MBB5_9ACTN</name>
<dbReference type="RefSeq" id="WP_271216651.1">
    <property type="nucleotide sequence ID" value="NZ_BAAAVD010000044.1"/>
</dbReference>
<organism evidence="5 6">
    <name type="scientific">Streptosporangium carneum</name>
    <dbReference type="NCBI Taxonomy" id="47481"/>
    <lineage>
        <taxon>Bacteria</taxon>
        <taxon>Bacillati</taxon>
        <taxon>Actinomycetota</taxon>
        <taxon>Actinomycetes</taxon>
        <taxon>Streptosporangiales</taxon>
        <taxon>Streptosporangiaceae</taxon>
        <taxon>Streptosporangium</taxon>
    </lineage>
</organism>
<feature type="domain" description="Acyl-CoA dehydrogenase/oxidase N-terminal" evidence="3">
    <location>
        <begin position="17"/>
        <end position="101"/>
    </location>
</feature>
<evidence type="ECO:0000259" key="4">
    <source>
        <dbReference type="Pfam" id="PF08028"/>
    </source>
</evidence>
<dbReference type="NCBIfam" id="NF045629">
    <property type="entry name" value="monooxsub_HsaA"/>
    <property type="match status" value="1"/>
</dbReference>
<dbReference type="Gene3D" id="1.10.540.10">
    <property type="entry name" value="Acyl-CoA dehydrogenase/oxidase, N-terminal domain"/>
    <property type="match status" value="1"/>
</dbReference>
<sequence length="387" mass="41864">MSEHVLTAIRDLLPVLRERAQAAEDARVVPAESIKELREAGFFRLLQPARFGGHEADPVTFYTAVRLISSACGSTGWVASVLGAHAWHVATFPAAAQEELWGCDPAALVSSAYAPVGRATAVDGGYRLSGTWNFSSGVDHAAAAVLGALIMGEDGRPADWVAFLVPREDYTVRDVWRTVGLRGTGSNDVVVEDAFVPAHRALSFADSFRCACPGQEVNPGPLYRIPLYSLMTTTIATPLVGMATGAYEAHVAHQRQRVRVFAGEKVKDDPFAKVRVARAASEVDAAWLQLTRNITEIYDTARRGESIPTALRLRLRRDQVRASERCIAAVDQLFENSGAGALAEGTLIQRFWRDAHAARVHVANDPEAALKLFGDGEFGEDVTVGML</sequence>
<keyword evidence="1" id="KW-0560">Oxidoreductase</keyword>
<dbReference type="AlphaFoldDB" id="A0A9W6MBB5"/>
<dbReference type="SUPFAM" id="SSF56645">
    <property type="entry name" value="Acyl-CoA dehydrogenase NM domain-like"/>
    <property type="match status" value="1"/>
</dbReference>
<dbReference type="GO" id="GO:0003995">
    <property type="term" value="F:acyl-CoA dehydrogenase activity"/>
    <property type="evidence" value="ECO:0007669"/>
    <property type="project" value="TreeGrafter"/>
</dbReference>
<dbReference type="GO" id="GO:0005737">
    <property type="term" value="C:cytoplasm"/>
    <property type="evidence" value="ECO:0007669"/>
    <property type="project" value="TreeGrafter"/>
</dbReference>
<dbReference type="EMBL" id="BSEV01000002">
    <property type="protein sequence ID" value="GLK08139.1"/>
    <property type="molecule type" value="Genomic_DNA"/>
</dbReference>
<dbReference type="InterPro" id="IPR037069">
    <property type="entry name" value="AcylCoA_DH/ox_N_sf"/>
</dbReference>
<evidence type="ECO:0000313" key="6">
    <source>
        <dbReference type="Proteomes" id="UP001143474"/>
    </source>
</evidence>